<evidence type="ECO:0000256" key="3">
    <source>
        <dbReference type="ARBA" id="ARBA00022516"/>
    </source>
</evidence>
<evidence type="ECO:0000256" key="12">
    <source>
        <dbReference type="RuleBase" id="RU003750"/>
    </source>
</evidence>
<protein>
    <recommendedName>
        <fullName evidence="11">CDP-diacylglycerol--glycerol-3-phosphate 3-phosphatidyltransferase</fullName>
        <ecNumber evidence="11">2.7.8.5</ecNumber>
    </recommendedName>
</protein>
<evidence type="ECO:0000256" key="6">
    <source>
        <dbReference type="ARBA" id="ARBA00022989"/>
    </source>
</evidence>
<comment type="subcellular location">
    <subcellularLocation>
        <location evidence="1">Membrane</location>
        <topology evidence="1">Multi-pass membrane protein</topology>
    </subcellularLocation>
</comment>
<evidence type="ECO:0000256" key="13">
    <source>
        <dbReference type="SAM" id="Phobius"/>
    </source>
</evidence>
<dbReference type="AlphaFoldDB" id="A0AAU8DV01"/>
<evidence type="ECO:0000256" key="2">
    <source>
        <dbReference type="ARBA" id="ARBA00010441"/>
    </source>
</evidence>
<dbReference type="EMBL" id="CP159218">
    <property type="protein sequence ID" value="XCG65860.1"/>
    <property type="molecule type" value="Genomic_DNA"/>
</dbReference>
<dbReference type="GO" id="GO:0046474">
    <property type="term" value="P:glycerophospholipid biosynthetic process"/>
    <property type="evidence" value="ECO:0007669"/>
    <property type="project" value="TreeGrafter"/>
</dbReference>
<dbReference type="InterPro" id="IPR004570">
    <property type="entry name" value="Phosphatidylglycerol_P_synth"/>
</dbReference>
<evidence type="ECO:0000256" key="11">
    <source>
        <dbReference type="NCBIfam" id="TIGR00560"/>
    </source>
</evidence>
<evidence type="ECO:0000256" key="5">
    <source>
        <dbReference type="ARBA" id="ARBA00022692"/>
    </source>
</evidence>
<sequence length="186" mass="19846">MNLPNLLTVLRLILVPVFLLALFNLGGHDATWRWIAFVVFAVAAITDRYDGRIARSRGQVTDFGKIADPIADKALTGSALVGLSMLGELPWWVTVLILVREIGITLLRLVVIRYGVIAASPGGKAKTLVQVLAIGLAVMPLPSSFDWLMVGTMGLAVLLTVVTGIDYLIRAARLVAGGRSGTGKGR</sequence>
<keyword evidence="9" id="KW-0594">Phospholipid biosynthesis</keyword>
<evidence type="ECO:0000313" key="14">
    <source>
        <dbReference type="EMBL" id="XCG65860.1"/>
    </source>
</evidence>
<dbReference type="InterPro" id="IPR048254">
    <property type="entry name" value="CDP_ALCOHOL_P_TRANSF_CS"/>
</dbReference>
<evidence type="ECO:0000256" key="4">
    <source>
        <dbReference type="ARBA" id="ARBA00022679"/>
    </source>
</evidence>
<dbReference type="InterPro" id="IPR050324">
    <property type="entry name" value="CDP-alcohol_PTase-I"/>
</dbReference>
<keyword evidence="6 13" id="KW-1133">Transmembrane helix</keyword>
<feature type="transmembrane region" description="Helical" evidence="13">
    <location>
        <begin position="147"/>
        <end position="169"/>
    </location>
</feature>
<dbReference type="EC" id="2.7.8.5" evidence="11"/>
<dbReference type="GO" id="GO:0016020">
    <property type="term" value="C:membrane"/>
    <property type="evidence" value="ECO:0007669"/>
    <property type="project" value="UniProtKB-SubCell"/>
</dbReference>
<accession>A0AAU8DV01</accession>
<feature type="transmembrane region" description="Helical" evidence="13">
    <location>
        <begin position="123"/>
        <end position="141"/>
    </location>
</feature>
<proteinExistence type="inferred from homology"/>
<reference evidence="14" key="1">
    <citation type="submission" date="2024-05" db="EMBL/GenBank/DDBJ databases">
        <authorList>
            <person name="Cai S.Y."/>
            <person name="Jin L.M."/>
            <person name="Li H.R."/>
        </authorList>
    </citation>
    <scope>NUCLEOTIDE SEQUENCE</scope>
    <source>
        <strain evidence="14">A5-74</strain>
    </source>
</reference>
<dbReference type="PANTHER" id="PTHR14269:SF52">
    <property type="entry name" value="PHOSPHATIDYLGLYCEROPHOSPHATE SYNTHASE-RELATED"/>
    <property type="match status" value="1"/>
</dbReference>
<gene>
    <name evidence="14" type="primary">pgsA</name>
    <name evidence="14" type="ORF">ABLG96_10570</name>
</gene>
<evidence type="ECO:0000256" key="10">
    <source>
        <dbReference type="ARBA" id="ARBA00023264"/>
    </source>
</evidence>
<evidence type="ECO:0000256" key="7">
    <source>
        <dbReference type="ARBA" id="ARBA00023098"/>
    </source>
</evidence>
<keyword evidence="5 13" id="KW-0812">Transmembrane</keyword>
<comment type="similarity">
    <text evidence="2 12">Belongs to the CDP-alcohol phosphatidyltransferase class-I family.</text>
</comment>
<organism evidence="14">
    <name type="scientific">Nakamurella sp. A5-74</name>
    <dbReference type="NCBI Taxonomy" id="3158264"/>
    <lineage>
        <taxon>Bacteria</taxon>
        <taxon>Bacillati</taxon>
        <taxon>Actinomycetota</taxon>
        <taxon>Actinomycetes</taxon>
        <taxon>Nakamurellales</taxon>
        <taxon>Nakamurellaceae</taxon>
        <taxon>Nakamurella</taxon>
    </lineage>
</organism>
<dbReference type="RefSeq" id="WP_353651464.1">
    <property type="nucleotide sequence ID" value="NZ_CP159218.1"/>
</dbReference>
<keyword evidence="3" id="KW-0444">Lipid biosynthesis</keyword>
<dbReference type="PROSITE" id="PS00379">
    <property type="entry name" value="CDP_ALCOHOL_P_TRANSF"/>
    <property type="match status" value="1"/>
</dbReference>
<keyword evidence="10" id="KW-1208">Phospholipid metabolism</keyword>
<feature type="transmembrane region" description="Helical" evidence="13">
    <location>
        <begin position="6"/>
        <end position="25"/>
    </location>
</feature>
<dbReference type="PIRSF" id="PIRSF000847">
    <property type="entry name" value="Phos_ph_gly_syn"/>
    <property type="match status" value="1"/>
</dbReference>
<dbReference type="NCBIfam" id="TIGR00560">
    <property type="entry name" value="pgsA"/>
    <property type="match status" value="1"/>
</dbReference>
<evidence type="ECO:0000256" key="9">
    <source>
        <dbReference type="ARBA" id="ARBA00023209"/>
    </source>
</evidence>
<dbReference type="PANTHER" id="PTHR14269">
    <property type="entry name" value="CDP-DIACYLGLYCEROL--GLYCEROL-3-PHOSPHATE 3-PHOSPHATIDYLTRANSFERASE-RELATED"/>
    <property type="match status" value="1"/>
</dbReference>
<dbReference type="GO" id="GO:0008444">
    <property type="term" value="F:CDP-diacylglycerol-glycerol-3-phosphate 3-phosphatidyltransferase activity"/>
    <property type="evidence" value="ECO:0007669"/>
    <property type="project" value="UniProtKB-UniRule"/>
</dbReference>
<dbReference type="Gene3D" id="1.20.120.1760">
    <property type="match status" value="1"/>
</dbReference>
<keyword evidence="7" id="KW-0443">Lipid metabolism</keyword>
<evidence type="ECO:0000256" key="1">
    <source>
        <dbReference type="ARBA" id="ARBA00004141"/>
    </source>
</evidence>
<keyword evidence="4 12" id="KW-0808">Transferase</keyword>
<dbReference type="Pfam" id="PF01066">
    <property type="entry name" value="CDP-OH_P_transf"/>
    <property type="match status" value="1"/>
</dbReference>
<feature type="transmembrane region" description="Helical" evidence="13">
    <location>
        <begin position="89"/>
        <end position="111"/>
    </location>
</feature>
<dbReference type="InterPro" id="IPR043130">
    <property type="entry name" value="CDP-OH_PTrfase_TM_dom"/>
</dbReference>
<name>A0AAU8DV01_9ACTN</name>
<dbReference type="InterPro" id="IPR000462">
    <property type="entry name" value="CDP-OH_P_trans"/>
</dbReference>
<keyword evidence="8 13" id="KW-0472">Membrane</keyword>
<evidence type="ECO:0000256" key="8">
    <source>
        <dbReference type="ARBA" id="ARBA00023136"/>
    </source>
</evidence>